<evidence type="ECO:0000313" key="4">
    <source>
        <dbReference type="Proteomes" id="UP000230002"/>
    </source>
</evidence>
<comment type="caution">
    <text evidence="3">The sequence shown here is derived from an EMBL/GenBank/DDBJ whole genome shotgun (WGS) entry which is preliminary data.</text>
</comment>
<dbReference type="EMBL" id="AYKW01000006">
    <property type="protein sequence ID" value="PIL34116.1"/>
    <property type="molecule type" value="Genomic_DNA"/>
</dbReference>
<feature type="region of interest" description="Disordered" evidence="1">
    <location>
        <begin position="90"/>
        <end position="111"/>
    </location>
</feature>
<sequence length="111" mass="11960">MCRQLFRANSSLSRRPLPSGVANIRHYSTNRPSTSSSVLLPYFVGGVGGIVAVGAGVYGYYHFSGAKKVVEKVTASKERYDNAKAAAVEKGEVAREKNDEGYRQGEGSRST</sequence>
<name>A0A2G8SK32_9APHY</name>
<evidence type="ECO:0000256" key="1">
    <source>
        <dbReference type="SAM" id="MobiDB-lite"/>
    </source>
</evidence>
<feature type="transmembrane region" description="Helical" evidence="2">
    <location>
        <begin position="39"/>
        <end position="61"/>
    </location>
</feature>
<feature type="compositionally biased region" description="Basic and acidic residues" evidence="1">
    <location>
        <begin position="90"/>
        <end position="103"/>
    </location>
</feature>
<gene>
    <name evidence="3" type="ORF">GSI_03827</name>
</gene>
<accession>A0A2G8SK32</accession>
<reference evidence="3 4" key="1">
    <citation type="journal article" date="2015" name="Sci. Rep.">
        <title>Chromosome-level genome map provides insights into diverse defense mechanisms in the medicinal fungus Ganoderma sinense.</title>
        <authorList>
            <person name="Zhu Y."/>
            <person name="Xu J."/>
            <person name="Sun C."/>
            <person name="Zhou S."/>
            <person name="Xu H."/>
            <person name="Nelson D.R."/>
            <person name="Qian J."/>
            <person name="Song J."/>
            <person name="Luo H."/>
            <person name="Xiang L."/>
            <person name="Li Y."/>
            <person name="Xu Z."/>
            <person name="Ji A."/>
            <person name="Wang L."/>
            <person name="Lu S."/>
            <person name="Hayward A."/>
            <person name="Sun W."/>
            <person name="Li X."/>
            <person name="Schwartz D.C."/>
            <person name="Wang Y."/>
            <person name="Chen S."/>
        </authorList>
    </citation>
    <scope>NUCLEOTIDE SEQUENCE [LARGE SCALE GENOMIC DNA]</scope>
    <source>
        <strain evidence="3 4">ZZ0214-1</strain>
    </source>
</reference>
<dbReference type="AlphaFoldDB" id="A0A2G8SK32"/>
<keyword evidence="2" id="KW-0472">Membrane</keyword>
<keyword evidence="4" id="KW-1185">Reference proteome</keyword>
<keyword evidence="2" id="KW-0812">Transmembrane</keyword>
<dbReference type="Proteomes" id="UP000230002">
    <property type="component" value="Unassembled WGS sequence"/>
</dbReference>
<proteinExistence type="predicted"/>
<organism evidence="3 4">
    <name type="scientific">Ganoderma sinense ZZ0214-1</name>
    <dbReference type="NCBI Taxonomy" id="1077348"/>
    <lineage>
        <taxon>Eukaryota</taxon>
        <taxon>Fungi</taxon>
        <taxon>Dikarya</taxon>
        <taxon>Basidiomycota</taxon>
        <taxon>Agaricomycotina</taxon>
        <taxon>Agaricomycetes</taxon>
        <taxon>Polyporales</taxon>
        <taxon>Polyporaceae</taxon>
        <taxon>Ganoderma</taxon>
    </lineage>
</organism>
<evidence type="ECO:0000256" key="2">
    <source>
        <dbReference type="SAM" id="Phobius"/>
    </source>
</evidence>
<keyword evidence="2" id="KW-1133">Transmembrane helix</keyword>
<evidence type="ECO:0000313" key="3">
    <source>
        <dbReference type="EMBL" id="PIL34116.1"/>
    </source>
</evidence>
<protein>
    <submittedName>
        <fullName evidence="3">Uncharacterized protein</fullName>
    </submittedName>
</protein>